<accession>A0ACB9WA49</accession>
<dbReference type="EMBL" id="CM043801">
    <property type="protein sequence ID" value="KAI4809889.1"/>
    <property type="molecule type" value="Genomic_DNA"/>
</dbReference>
<dbReference type="Proteomes" id="UP001057452">
    <property type="component" value="Chromosome 17"/>
</dbReference>
<name>A0ACB9WA49_CHAAC</name>
<sequence>MFAYVKYLDDGKTNDSNNELFIISHNVHVIRIADVKYLHSVLFLPDTKEDIEQQLSEGKRVRMRKLKETTPPRASSEKEEAKSSNVYFQCKLLL</sequence>
<proteinExistence type="predicted"/>
<evidence type="ECO:0000313" key="2">
    <source>
        <dbReference type="Proteomes" id="UP001057452"/>
    </source>
</evidence>
<gene>
    <name evidence="1" type="ORF">KUCAC02_018745</name>
</gene>
<organism evidence="1 2">
    <name type="scientific">Chaenocephalus aceratus</name>
    <name type="common">Blackfin icefish</name>
    <name type="synonym">Chaenichthys aceratus</name>
    <dbReference type="NCBI Taxonomy" id="36190"/>
    <lineage>
        <taxon>Eukaryota</taxon>
        <taxon>Metazoa</taxon>
        <taxon>Chordata</taxon>
        <taxon>Craniata</taxon>
        <taxon>Vertebrata</taxon>
        <taxon>Euteleostomi</taxon>
        <taxon>Actinopterygii</taxon>
        <taxon>Neopterygii</taxon>
        <taxon>Teleostei</taxon>
        <taxon>Neoteleostei</taxon>
        <taxon>Acanthomorphata</taxon>
        <taxon>Eupercaria</taxon>
        <taxon>Perciformes</taxon>
        <taxon>Notothenioidei</taxon>
        <taxon>Channichthyidae</taxon>
        <taxon>Chaenocephalus</taxon>
    </lineage>
</organism>
<reference evidence="1" key="1">
    <citation type="submission" date="2022-05" db="EMBL/GenBank/DDBJ databases">
        <title>Chromosome-level genome of Chaenocephalus aceratus.</title>
        <authorList>
            <person name="Park H."/>
        </authorList>
    </citation>
    <scope>NUCLEOTIDE SEQUENCE</scope>
    <source>
        <strain evidence="1">KU_202001</strain>
    </source>
</reference>
<keyword evidence="2" id="KW-1185">Reference proteome</keyword>
<protein>
    <submittedName>
        <fullName evidence="1">Uncharacterized protein</fullName>
    </submittedName>
</protein>
<comment type="caution">
    <text evidence="1">The sequence shown here is derived from an EMBL/GenBank/DDBJ whole genome shotgun (WGS) entry which is preliminary data.</text>
</comment>
<evidence type="ECO:0000313" key="1">
    <source>
        <dbReference type="EMBL" id="KAI4809889.1"/>
    </source>
</evidence>